<dbReference type="InterPro" id="IPR004636">
    <property type="entry name" value="AcOrn/SuccOrn_fam"/>
</dbReference>
<keyword evidence="5" id="KW-0055">Arginine biosynthesis</keyword>
<feature type="binding site" evidence="5">
    <location>
        <position position="192"/>
    </location>
    <ligand>
        <name>N(2)-acetyl-L-ornithine</name>
        <dbReference type="ChEBI" id="CHEBI:57805"/>
    </ligand>
</feature>
<evidence type="ECO:0000256" key="6">
    <source>
        <dbReference type="SAM" id="MobiDB-lite"/>
    </source>
</evidence>
<dbReference type="Gene3D" id="3.90.1150.10">
    <property type="entry name" value="Aspartate Aminotransferase, domain 1"/>
    <property type="match status" value="1"/>
</dbReference>
<evidence type="ECO:0000256" key="4">
    <source>
        <dbReference type="ARBA" id="ARBA00022898"/>
    </source>
</evidence>
<dbReference type="GO" id="GO:0003992">
    <property type="term" value="F:N2-acetyl-L-ornithine:2-oxoglutarate 5-aminotransferase activity"/>
    <property type="evidence" value="ECO:0007669"/>
    <property type="project" value="UniProtKB-UniRule"/>
</dbReference>
<feature type="binding site" evidence="5">
    <location>
        <begin position="277"/>
        <end position="280"/>
    </location>
    <ligand>
        <name>pyridoxal 5'-phosphate</name>
        <dbReference type="ChEBI" id="CHEBI:597326"/>
    </ligand>
</feature>
<keyword evidence="3 5" id="KW-0808">Transferase</keyword>
<feature type="modified residue" description="N6-(pyridoxal phosphate)lysine" evidence="5">
    <location>
        <position position="310"/>
    </location>
</feature>
<dbReference type="CDD" id="cd00610">
    <property type="entry name" value="OAT_like"/>
    <property type="match status" value="1"/>
</dbReference>
<dbReference type="Proteomes" id="UP000577956">
    <property type="component" value="Unassembled WGS sequence"/>
</dbReference>
<evidence type="ECO:0000313" key="8">
    <source>
        <dbReference type="EMBL" id="NYD84498.1"/>
    </source>
</evidence>
<name>A0A7Y9JVC9_9CELL</name>
<dbReference type="PANTHER" id="PTHR11986">
    <property type="entry name" value="AMINOTRANSFERASE CLASS III"/>
    <property type="match status" value="1"/>
</dbReference>
<gene>
    <name evidence="5 7" type="primary">argD</name>
    <name evidence="8" type="ORF">BKA21_000047</name>
    <name evidence="7" type="ORF">Col01nite_30190</name>
</gene>
<feature type="binding site" evidence="5">
    <location>
        <begin position="160"/>
        <end position="161"/>
    </location>
    <ligand>
        <name>pyridoxal 5'-phosphate</name>
        <dbReference type="ChEBI" id="CHEBI:597326"/>
    </ligand>
</feature>
<dbReference type="PIRSF" id="PIRSF000521">
    <property type="entry name" value="Transaminase_4ab_Lys_Orn"/>
    <property type="match status" value="1"/>
</dbReference>
<dbReference type="InterPro" id="IPR005814">
    <property type="entry name" value="Aminotrans_3"/>
</dbReference>
<comment type="subunit">
    <text evidence="5">Homodimer.</text>
</comment>
<feature type="binding site" evidence="5">
    <location>
        <position position="189"/>
    </location>
    <ligand>
        <name>pyridoxal 5'-phosphate</name>
        <dbReference type="ChEBI" id="CHEBI:597326"/>
    </ligand>
</feature>
<comment type="miscellaneous">
    <text evidence="5">May also have succinyldiaminopimelate aminotransferase activity, thus carrying out the corresponding step in lysine biosynthesis.</text>
</comment>
<keyword evidence="10" id="KW-1185">Reference proteome</keyword>
<dbReference type="Gene3D" id="3.40.640.10">
    <property type="entry name" value="Type I PLP-dependent aspartate aminotransferase-like (Major domain)"/>
    <property type="match status" value="1"/>
</dbReference>
<comment type="subcellular location">
    <subcellularLocation>
        <location evidence="5">Cytoplasm</location>
    </subcellularLocation>
</comment>
<dbReference type="GO" id="GO:0006526">
    <property type="term" value="P:L-arginine biosynthetic process"/>
    <property type="evidence" value="ECO:0007669"/>
    <property type="project" value="UniProtKB-UniRule"/>
</dbReference>
<dbReference type="InterPro" id="IPR049704">
    <property type="entry name" value="Aminotrans_3_PPA_site"/>
</dbReference>
<comment type="cofactor">
    <cofactor evidence="5">
        <name>pyridoxal 5'-phosphate</name>
        <dbReference type="ChEBI" id="CHEBI:597326"/>
    </cofactor>
    <text evidence="5">Binds 1 pyridoxal phosphate per subunit.</text>
</comment>
<comment type="caution">
    <text evidence="8">The sequence shown here is derived from an EMBL/GenBank/DDBJ whole genome shotgun (WGS) entry which is preliminary data.</text>
</comment>
<dbReference type="InterPro" id="IPR015421">
    <property type="entry name" value="PyrdxlP-dep_Trfase_major"/>
</dbReference>
<dbReference type="RefSeq" id="WP_140460559.1">
    <property type="nucleotide sequence ID" value="NZ_BAABFI010000025.1"/>
</dbReference>
<reference evidence="7 10" key="2">
    <citation type="submission" date="2021-01" db="EMBL/GenBank/DDBJ databases">
        <title>Whole genome shotgun sequence of Cellulomonas oligotrophica NBRC 109435.</title>
        <authorList>
            <person name="Komaki H."/>
            <person name="Tamura T."/>
        </authorList>
    </citation>
    <scope>NUCLEOTIDE SEQUENCE [LARGE SCALE GENOMIC DNA]</scope>
    <source>
        <strain evidence="7 10">NBRC 109435</strain>
    </source>
</reference>
<evidence type="ECO:0000256" key="1">
    <source>
        <dbReference type="ARBA" id="ARBA00022576"/>
    </source>
</evidence>
<dbReference type="PANTHER" id="PTHR11986:SF79">
    <property type="entry name" value="ACETYLORNITHINE AMINOTRANSFERASE, MITOCHONDRIAL"/>
    <property type="match status" value="1"/>
</dbReference>
<evidence type="ECO:0000313" key="7">
    <source>
        <dbReference type="EMBL" id="GIG33860.1"/>
    </source>
</evidence>
<evidence type="ECO:0000256" key="3">
    <source>
        <dbReference type="ARBA" id="ARBA00022679"/>
    </source>
</evidence>
<dbReference type="EMBL" id="BONN01000010">
    <property type="protein sequence ID" value="GIG33860.1"/>
    <property type="molecule type" value="Genomic_DNA"/>
</dbReference>
<evidence type="ECO:0000256" key="2">
    <source>
        <dbReference type="ARBA" id="ARBA00022605"/>
    </source>
</evidence>
<dbReference type="EC" id="2.6.1.11" evidence="5"/>
<evidence type="ECO:0000256" key="5">
    <source>
        <dbReference type="HAMAP-Rule" id="MF_01107"/>
    </source>
</evidence>
<comment type="similarity">
    <text evidence="5">Belongs to the class-III pyridoxal-phosphate-dependent aminotransferase family. ArgD subfamily.</text>
</comment>
<feature type="binding site" evidence="5">
    <location>
        <position position="339"/>
    </location>
    <ligand>
        <name>N(2)-acetyl-L-ornithine</name>
        <dbReference type="ChEBI" id="CHEBI:57805"/>
    </ligand>
</feature>
<dbReference type="InterPro" id="IPR015422">
    <property type="entry name" value="PyrdxlP-dep_Trfase_small"/>
</dbReference>
<proteinExistence type="inferred from homology"/>
<dbReference type="AlphaFoldDB" id="A0A7Y9JVC9"/>
<comment type="catalytic activity">
    <reaction evidence="5">
        <text>N(2)-acetyl-L-ornithine + 2-oxoglutarate = N-acetyl-L-glutamate 5-semialdehyde + L-glutamate</text>
        <dbReference type="Rhea" id="RHEA:18049"/>
        <dbReference type="ChEBI" id="CHEBI:16810"/>
        <dbReference type="ChEBI" id="CHEBI:29123"/>
        <dbReference type="ChEBI" id="CHEBI:29985"/>
        <dbReference type="ChEBI" id="CHEBI:57805"/>
        <dbReference type="EC" id="2.6.1.11"/>
    </reaction>
</comment>
<dbReference type="GO" id="GO:0030170">
    <property type="term" value="F:pyridoxal phosphate binding"/>
    <property type="evidence" value="ECO:0007669"/>
    <property type="project" value="InterPro"/>
</dbReference>
<dbReference type="SUPFAM" id="SSF53383">
    <property type="entry name" value="PLP-dependent transferases"/>
    <property type="match status" value="1"/>
</dbReference>
<organism evidence="8 9">
    <name type="scientific">Cellulomonas oligotrophica</name>
    <dbReference type="NCBI Taxonomy" id="931536"/>
    <lineage>
        <taxon>Bacteria</taxon>
        <taxon>Bacillati</taxon>
        <taxon>Actinomycetota</taxon>
        <taxon>Actinomycetes</taxon>
        <taxon>Micrococcales</taxon>
        <taxon>Cellulomonadaceae</taxon>
        <taxon>Cellulomonas</taxon>
    </lineage>
</organism>
<evidence type="ECO:0000313" key="9">
    <source>
        <dbReference type="Proteomes" id="UP000577956"/>
    </source>
</evidence>
<dbReference type="InterPro" id="IPR050103">
    <property type="entry name" value="Class-III_PLP-dep_AT"/>
</dbReference>
<feature type="binding site" evidence="5">
    <location>
        <position position="340"/>
    </location>
    <ligand>
        <name>pyridoxal 5'-phosphate</name>
        <dbReference type="ChEBI" id="CHEBI:597326"/>
    </ligand>
</feature>
<dbReference type="Proteomes" id="UP000618382">
    <property type="component" value="Unassembled WGS sequence"/>
</dbReference>
<dbReference type="UniPathway" id="UPA00068">
    <property type="reaction ID" value="UER00109"/>
</dbReference>
<keyword evidence="1 5" id="KW-0032">Aminotransferase</keyword>
<dbReference type="InterPro" id="IPR015424">
    <property type="entry name" value="PyrdxlP-dep_Trfase"/>
</dbReference>
<protein>
    <recommendedName>
        <fullName evidence="5">Acetylornithine aminotransferase</fullName>
        <shortName evidence="5">ACOAT</shortName>
        <ecNumber evidence="5">2.6.1.11</ecNumber>
    </recommendedName>
</protein>
<keyword evidence="5" id="KW-0963">Cytoplasm</keyword>
<dbReference type="NCBIfam" id="TIGR00707">
    <property type="entry name" value="argD"/>
    <property type="match status" value="1"/>
</dbReference>
<accession>A0A7Y9JVC9</accession>
<sequence length="461" mass="47817">MTTTGTPDAPHEATPPTDPPTGGGHAPAEAGGHLARHRGPGPDEALPLPPADGSVAQWTDRYTHAVMDTFGPPQRVLVRGEGPYVWDADGRRYLDLLGGIAVNSLGHAHPTLTAAVSAQLGTLGHVSNFFASPTQITLAERLVELAQAPTGSRVFFTNSGTEANEAAFKLARRHSAGARPRVLALEGSFHGRTMGALALTHKAAYREPFEPLPAGVEFLPFGDADALRAAFATDGDQVAALVVEPIQGEAGVRPLPPGWLALARELTHEHGALLVLDEVQTGMGRTGRWFAHHHPHLGGGVVPDAVTVAKGLGGGFPVGALIAFGPHVAGLLGRGQHGTTFGGNPVAAAAALATIGVVERDGLLAHVRDLGARLRERLRTTGSPLVREVRGEGLLVAVELTAPVAAVVAARALDAGTIVNPCTPTTLRLAPPYVLTDEQVQPFVDLVAALPADLAVPEETR</sequence>
<dbReference type="HAMAP" id="MF_01107">
    <property type="entry name" value="ArgD_aminotrans_3"/>
    <property type="match status" value="1"/>
</dbReference>
<reference evidence="8 9" key="1">
    <citation type="submission" date="2020-07" db="EMBL/GenBank/DDBJ databases">
        <title>Sequencing the genomes of 1000 actinobacteria strains.</title>
        <authorList>
            <person name="Klenk H.-P."/>
        </authorList>
    </citation>
    <scope>NUCLEOTIDE SEQUENCE [LARGE SCALE GENOMIC DNA]</scope>
    <source>
        <strain evidence="8 9">DSM 24482</strain>
    </source>
</reference>
<keyword evidence="4 5" id="KW-0663">Pyridoxal phosphate</keyword>
<comment type="pathway">
    <text evidence="5">Amino-acid biosynthesis; L-arginine biosynthesis; N(2)-acetyl-L-ornithine from L-glutamate: step 4/4.</text>
</comment>
<dbReference type="FunFam" id="3.40.640.10:FF:000004">
    <property type="entry name" value="Acetylornithine aminotransferase"/>
    <property type="match status" value="1"/>
</dbReference>
<dbReference type="GO" id="GO:0005737">
    <property type="term" value="C:cytoplasm"/>
    <property type="evidence" value="ECO:0007669"/>
    <property type="project" value="UniProtKB-SubCell"/>
</dbReference>
<dbReference type="NCBIfam" id="NF002874">
    <property type="entry name" value="PRK03244.1"/>
    <property type="match status" value="1"/>
</dbReference>
<dbReference type="EMBL" id="JACCBK010000001">
    <property type="protein sequence ID" value="NYD84498.1"/>
    <property type="molecule type" value="Genomic_DNA"/>
</dbReference>
<dbReference type="GO" id="GO:0042802">
    <property type="term" value="F:identical protein binding"/>
    <property type="evidence" value="ECO:0007669"/>
    <property type="project" value="TreeGrafter"/>
</dbReference>
<dbReference type="Pfam" id="PF00202">
    <property type="entry name" value="Aminotran_3"/>
    <property type="match status" value="1"/>
</dbReference>
<evidence type="ECO:0000313" key="10">
    <source>
        <dbReference type="Proteomes" id="UP000618382"/>
    </source>
</evidence>
<dbReference type="PROSITE" id="PS00600">
    <property type="entry name" value="AA_TRANSFER_CLASS_3"/>
    <property type="match status" value="1"/>
</dbReference>
<feature type="region of interest" description="Disordered" evidence="6">
    <location>
        <begin position="1"/>
        <end position="54"/>
    </location>
</feature>
<keyword evidence="2 5" id="KW-0028">Amino-acid biosynthesis</keyword>